<evidence type="ECO:0000256" key="1">
    <source>
        <dbReference type="SAM" id="SignalP"/>
    </source>
</evidence>
<dbReference type="InterPro" id="IPR021409">
    <property type="entry name" value="DUF3047"/>
</dbReference>
<protein>
    <submittedName>
        <fullName evidence="2">DUF3047 domain-containing protein</fullName>
    </submittedName>
</protein>
<accession>A0ABU8W446</accession>
<proteinExistence type="predicted"/>
<keyword evidence="3" id="KW-1185">Reference proteome</keyword>
<dbReference type="EMBL" id="JBBKZV010000017">
    <property type="protein sequence ID" value="MEJ8824837.1"/>
    <property type="molecule type" value="Genomic_DNA"/>
</dbReference>
<dbReference type="Proteomes" id="UP001363010">
    <property type="component" value="Unassembled WGS sequence"/>
</dbReference>
<evidence type="ECO:0000313" key="2">
    <source>
        <dbReference type="EMBL" id="MEJ8824837.1"/>
    </source>
</evidence>
<name>A0ABU8W446_9BURK</name>
<comment type="caution">
    <text evidence="2">The sequence shown here is derived from an EMBL/GenBank/DDBJ whole genome shotgun (WGS) entry which is preliminary data.</text>
</comment>
<feature type="signal peptide" evidence="1">
    <location>
        <begin position="1"/>
        <end position="36"/>
    </location>
</feature>
<evidence type="ECO:0000313" key="3">
    <source>
        <dbReference type="Proteomes" id="UP001363010"/>
    </source>
</evidence>
<gene>
    <name evidence="2" type="ORF">WKW80_22850</name>
</gene>
<dbReference type="RefSeq" id="WP_340365863.1">
    <property type="nucleotide sequence ID" value="NZ_JBBKZV010000017.1"/>
</dbReference>
<feature type="chain" id="PRO_5047181729" evidence="1">
    <location>
        <begin position="37"/>
        <end position="265"/>
    </location>
</feature>
<keyword evidence="1" id="KW-0732">Signal</keyword>
<dbReference type="Pfam" id="PF11249">
    <property type="entry name" value="DUF3047"/>
    <property type="match status" value="1"/>
</dbReference>
<organism evidence="2 3">
    <name type="scientific">Variovorax humicola</name>
    <dbReference type="NCBI Taxonomy" id="1769758"/>
    <lineage>
        <taxon>Bacteria</taxon>
        <taxon>Pseudomonadati</taxon>
        <taxon>Pseudomonadota</taxon>
        <taxon>Betaproteobacteria</taxon>
        <taxon>Burkholderiales</taxon>
        <taxon>Comamonadaceae</taxon>
        <taxon>Variovorax</taxon>
    </lineage>
</organism>
<sequence length="265" mass="28671">MDNMRFRFGHGRYSLASAAVPVAAALLCMAAPAARADGLLTPFSTAPGPQAPAPWRFTTLPNKAPTKFEITQLDGQKVLKVDADKSYGNLVHPTRVQLNDEATLAWRWKVEAFVEGADLRTRSGDDGAAKVCVFFDFPAERLSVGERTKLALAKSSTGESVPTQTLCYVWDVKESKGSEFDNAFTKRIRMDVLESGATDKSGGWLTERRNLLGDYKRAFGAEAGDTLPDVVGVAIQADADNTKSHGISYFSDVDLRGVPAAKPVQ</sequence>
<reference evidence="2 3" key="1">
    <citation type="submission" date="2024-03" db="EMBL/GenBank/DDBJ databases">
        <title>Novel species of the genus Variovorax.</title>
        <authorList>
            <person name="Liu Q."/>
            <person name="Xin Y.-H."/>
        </authorList>
    </citation>
    <scope>NUCLEOTIDE SEQUENCE [LARGE SCALE GENOMIC DNA]</scope>
    <source>
        <strain evidence="2 3">KACC 18501</strain>
    </source>
</reference>